<dbReference type="OMA" id="TVMGAKC"/>
<dbReference type="EMBL" id="JAGTXO010000001">
    <property type="protein sequence ID" value="KAG8470143.1"/>
    <property type="molecule type" value="Genomic_DNA"/>
</dbReference>
<organism evidence="7 8">
    <name type="scientific">Diacronema lutheri</name>
    <name type="common">Unicellular marine alga</name>
    <name type="synonym">Monochrysis lutheri</name>
    <dbReference type="NCBI Taxonomy" id="2081491"/>
    <lineage>
        <taxon>Eukaryota</taxon>
        <taxon>Haptista</taxon>
        <taxon>Haptophyta</taxon>
        <taxon>Pavlovophyceae</taxon>
        <taxon>Pavlovales</taxon>
        <taxon>Pavlovaceae</taxon>
        <taxon>Diacronema</taxon>
    </lineage>
</organism>
<evidence type="ECO:0000313" key="7">
    <source>
        <dbReference type="EMBL" id="KAG8470143.1"/>
    </source>
</evidence>
<dbReference type="Gene3D" id="1.20.1250.20">
    <property type="entry name" value="MFS general substrate transporter like domains"/>
    <property type="match status" value="2"/>
</dbReference>
<dbReference type="AlphaFoldDB" id="A0A8J5XR37"/>
<dbReference type="PANTHER" id="PTHR43826">
    <property type="entry name" value="GLUCOSE-6-PHOSPHATE EXCHANGER SLC37A4"/>
    <property type="match status" value="1"/>
</dbReference>
<feature type="transmembrane region" description="Helical" evidence="5">
    <location>
        <begin position="158"/>
        <end position="177"/>
    </location>
</feature>
<dbReference type="InterPro" id="IPR020846">
    <property type="entry name" value="MFS_dom"/>
</dbReference>
<keyword evidence="8" id="KW-1185">Reference proteome</keyword>
<reference evidence="7" key="1">
    <citation type="submission" date="2021-05" db="EMBL/GenBank/DDBJ databases">
        <title>The genome of the haptophyte Pavlova lutheri (Diacronema luteri, Pavlovales) - a model for lipid biosynthesis in eukaryotic algae.</title>
        <authorList>
            <person name="Hulatt C.J."/>
            <person name="Posewitz M.C."/>
        </authorList>
    </citation>
    <scope>NUCLEOTIDE SEQUENCE</scope>
    <source>
        <strain evidence="7">NIVA-4/92</strain>
    </source>
</reference>
<dbReference type="PANTHER" id="PTHR43826:SF8">
    <property type="entry name" value="MAJOR FACILITATOR SUPERFAMILY (MFS) PROFILE DOMAIN-CONTAINING PROTEIN"/>
    <property type="match status" value="1"/>
</dbReference>
<feature type="transmembrane region" description="Helical" evidence="5">
    <location>
        <begin position="346"/>
        <end position="367"/>
    </location>
</feature>
<gene>
    <name evidence="7" type="ORF">KFE25_008564</name>
</gene>
<evidence type="ECO:0000256" key="3">
    <source>
        <dbReference type="ARBA" id="ARBA00022989"/>
    </source>
</evidence>
<keyword evidence="3 5" id="KW-1133">Transmembrane helix</keyword>
<evidence type="ECO:0000256" key="1">
    <source>
        <dbReference type="ARBA" id="ARBA00004127"/>
    </source>
</evidence>
<dbReference type="GO" id="GO:0061513">
    <property type="term" value="F:glucose 6-phosphate:phosphate antiporter activity"/>
    <property type="evidence" value="ECO:0007669"/>
    <property type="project" value="TreeGrafter"/>
</dbReference>
<feature type="domain" description="Major facilitator superfamily (MFS) profile" evidence="6">
    <location>
        <begin position="24"/>
        <end position="445"/>
    </location>
</feature>
<feature type="transmembrane region" description="Helical" evidence="5">
    <location>
        <begin position="282"/>
        <end position="307"/>
    </location>
</feature>
<evidence type="ECO:0000313" key="8">
    <source>
        <dbReference type="Proteomes" id="UP000751190"/>
    </source>
</evidence>
<dbReference type="GO" id="GO:0012505">
    <property type="term" value="C:endomembrane system"/>
    <property type="evidence" value="ECO:0007669"/>
    <property type="project" value="UniProtKB-SubCell"/>
</dbReference>
<evidence type="ECO:0000259" key="6">
    <source>
        <dbReference type="PROSITE" id="PS50850"/>
    </source>
</evidence>
<keyword evidence="2 5" id="KW-0812">Transmembrane</keyword>
<evidence type="ECO:0000256" key="2">
    <source>
        <dbReference type="ARBA" id="ARBA00022692"/>
    </source>
</evidence>
<proteinExistence type="predicted"/>
<dbReference type="Pfam" id="PF07690">
    <property type="entry name" value="MFS_1"/>
    <property type="match status" value="1"/>
</dbReference>
<protein>
    <recommendedName>
        <fullName evidence="6">Major facilitator superfamily (MFS) profile domain-containing protein</fullName>
    </recommendedName>
</protein>
<dbReference type="InterPro" id="IPR011701">
    <property type="entry name" value="MFS"/>
</dbReference>
<dbReference type="GO" id="GO:0035435">
    <property type="term" value="P:phosphate ion transmembrane transport"/>
    <property type="evidence" value="ECO:0007669"/>
    <property type="project" value="TreeGrafter"/>
</dbReference>
<keyword evidence="4 5" id="KW-0472">Membrane</keyword>
<accession>A0A8J5XR37</accession>
<feature type="transmembrane region" description="Helical" evidence="5">
    <location>
        <begin position="22"/>
        <end position="42"/>
    </location>
</feature>
<dbReference type="GO" id="GO:0016020">
    <property type="term" value="C:membrane"/>
    <property type="evidence" value="ECO:0007669"/>
    <property type="project" value="UniProtKB-ARBA"/>
</dbReference>
<evidence type="ECO:0000256" key="5">
    <source>
        <dbReference type="SAM" id="Phobius"/>
    </source>
</evidence>
<feature type="transmembrane region" description="Helical" evidence="5">
    <location>
        <begin position="416"/>
        <end position="436"/>
    </location>
</feature>
<comment type="subcellular location">
    <subcellularLocation>
        <location evidence="1">Endomembrane system</location>
        <topology evidence="1">Multi-pass membrane protein</topology>
    </subcellularLocation>
</comment>
<feature type="transmembrane region" description="Helical" evidence="5">
    <location>
        <begin position="93"/>
        <end position="115"/>
    </location>
</feature>
<dbReference type="InterPro" id="IPR036259">
    <property type="entry name" value="MFS_trans_sf"/>
</dbReference>
<feature type="transmembrane region" description="Helical" evidence="5">
    <location>
        <begin position="319"/>
        <end position="339"/>
    </location>
</feature>
<comment type="caution">
    <text evidence="7">The sequence shown here is derived from an EMBL/GenBank/DDBJ whole genome shotgun (WGS) entry which is preliminary data.</text>
</comment>
<dbReference type="PROSITE" id="PS50850">
    <property type="entry name" value="MFS"/>
    <property type="match status" value="1"/>
</dbReference>
<sequence>MGFGHTASVSNLAGAESAQPRALLGALLFVAVMINQMSRVMIPSLLATIKEDSSFGVAADGSFAITSALPTMLPLTSMTCLVGKLALGTVTDRLGGSVILVIVFALFAASSAGLIATSSVRVFGSMWVLNSLAYTATWGAATQVIQKAFPKDEWATQISSIASAGRLGAAAGAIVYGSLLAQGLSWRQVFAAPLAVQLLLVPTCVWQHSTVAAMRSTSTADDEAATSAGAKPSEPTADKDAPSVWASVLTIDFALMFVAKCCSFVFTQWFMNFVGLFLRSSFGFSAAASTNAISVANAGQMVGLLIGGKYYKALAPFDQFRAITLLLALTTAAPSLLLLRGSLPAVDAIVIPLLFVWGLAFAVPFYLPVGTFALECGGKRNSTFVTNLLDAGGFTFSSAWNRYAAAQSRVESWHEVVLTLVVFGAVSLCTMPLAMYRRLPRAKRD</sequence>
<dbReference type="Proteomes" id="UP000751190">
    <property type="component" value="Unassembled WGS sequence"/>
</dbReference>
<name>A0A8J5XR37_DIALT</name>
<dbReference type="InterPro" id="IPR051337">
    <property type="entry name" value="OPA_Antiporter"/>
</dbReference>
<dbReference type="SUPFAM" id="SSF103473">
    <property type="entry name" value="MFS general substrate transporter"/>
    <property type="match status" value="1"/>
</dbReference>
<feature type="transmembrane region" description="Helical" evidence="5">
    <location>
        <begin position="244"/>
        <end position="270"/>
    </location>
</feature>
<evidence type="ECO:0000256" key="4">
    <source>
        <dbReference type="ARBA" id="ARBA00023136"/>
    </source>
</evidence>
<dbReference type="OrthoDB" id="44642at2759"/>